<evidence type="ECO:0000313" key="1">
    <source>
        <dbReference type="EMBL" id="CAA7022193.1"/>
    </source>
</evidence>
<evidence type="ECO:0000313" key="2">
    <source>
        <dbReference type="Proteomes" id="UP000467841"/>
    </source>
</evidence>
<accession>A0A6D2IAP0</accession>
<reference evidence="1" key="1">
    <citation type="submission" date="2020-01" db="EMBL/GenBank/DDBJ databases">
        <authorList>
            <person name="Mishra B."/>
        </authorList>
    </citation>
    <scope>NUCLEOTIDE SEQUENCE [LARGE SCALE GENOMIC DNA]</scope>
</reference>
<keyword evidence="2" id="KW-1185">Reference proteome</keyword>
<proteinExistence type="predicted"/>
<comment type="caution">
    <text evidence="1">The sequence shown here is derived from an EMBL/GenBank/DDBJ whole genome shotgun (WGS) entry which is preliminary data.</text>
</comment>
<dbReference type="OrthoDB" id="10554454at2759"/>
<sequence length="101" mass="11292">MMNGTDQTVMEMHAETTRSRRMNSGLLGSAVGNKLDSLINFLVSGLSIKTLNKYTKPLSKRGSLKTENISFLFLRESLRDSFNMPATSFRTSENENRPIGC</sequence>
<gene>
    <name evidence="1" type="ORF">MERR_LOCUS9428</name>
</gene>
<dbReference type="Proteomes" id="UP000467841">
    <property type="component" value="Unassembled WGS sequence"/>
</dbReference>
<dbReference type="EMBL" id="CACVBM020000666">
    <property type="protein sequence ID" value="CAA7022193.1"/>
    <property type="molecule type" value="Genomic_DNA"/>
</dbReference>
<protein>
    <submittedName>
        <fullName evidence="1">Uncharacterized protein</fullName>
    </submittedName>
</protein>
<dbReference type="AlphaFoldDB" id="A0A6D2IAP0"/>
<name>A0A6D2IAP0_9BRAS</name>
<organism evidence="1 2">
    <name type="scientific">Microthlaspi erraticum</name>
    <dbReference type="NCBI Taxonomy" id="1685480"/>
    <lineage>
        <taxon>Eukaryota</taxon>
        <taxon>Viridiplantae</taxon>
        <taxon>Streptophyta</taxon>
        <taxon>Embryophyta</taxon>
        <taxon>Tracheophyta</taxon>
        <taxon>Spermatophyta</taxon>
        <taxon>Magnoliopsida</taxon>
        <taxon>eudicotyledons</taxon>
        <taxon>Gunneridae</taxon>
        <taxon>Pentapetalae</taxon>
        <taxon>rosids</taxon>
        <taxon>malvids</taxon>
        <taxon>Brassicales</taxon>
        <taxon>Brassicaceae</taxon>
        <taxon>Coluteocarpeae</taxon>
        <taxon>Microthlaspi</taxon>
    </lineage>
</organism>